<name>A0A062VAZ1_9EURY</name>
<keyword evidence="2" id="KW-1185">Reference proteome</keyword>
<protein>
    <submittedName>
        <fullName evidence="1">Uncharacterized protein</fullName>
    </submittedName>
</protein>
<sequence length="168" mass="19504">MNPLFRYYLKIFGLPTRMKYEKSLREWMGLTAKTTAYLYNKYGAEEAANFWKYNIEVMKPFWEKLGIEGTQGFTDAMVALADVMKNEIVVLENSKSQASGIVLKCGIKDAVKEYHHLKLPETFPCEIWCEPFWKRISMSLGLESTREVLEKGCRFTVIQKEHVDGARN</sequence>
<reference evidence="1 2" key="1">
    <citation type="journal article" date="2013" name="Nature">
        <title>Anaerobic oxidation of methane coupled to nitrate reduction in a novel archaeal lineage.</title>
        <authorList>
            <person name="Haroon M.F."/>
            <person name="Hu S."/>
            <person name="Shi Y."/>
            <person name="Imelfort M."/>
            <person name="Keller J."/>
            <person name="Hugenholtz P."/>
            <person name="Yuan Z."/>
            <person name="Tyson G.W."/>
        </authorList>
    </citation>
    <scope>NUCLEOTIDE SEQUENCE [LARGE SCALE GENOMIC DNA]</scope>
    <source>
        <strain evidence="1 2">ANME-2d</strain>
    </source>
</reference>
<evidence type="ECO:0000313" key="1">
    <source>
        <dbReference type="EMBL" id="KCZ72470.1"/>
    </source>
</evidence>
<dbReference type="AlphaFoldDB" id="A0A062VAZ1"/>
<proteinExistence type="predicted"/>
<evidence type="ECO:0000313" key="2">
    <source>
        <dbReference type="Proteomes" id="UP000027153"/>
    </source>
</evidence>
<dbReference type="Proteomes" id="UP000027153">
    <property type="component" value="Unassembled WGS sequence"/>
</dbReference>
<organism evidence="1 2">
    <name type="scientific">Candidatus Methanoperedens nitratireducens</name>
    <dbReference type="NCBI Taxonomy" id="1392998"/>
    <lineage>
        <taxon>Archaea</taxon>
        <taxon>Methanobacteriati</taxon>
        <taxon>Methanobacteriota</taxon>
        <taxon>Stenosarchaea group</taxon>
        <taxon>Methanomicrobia</taxon>
        <taxon>Methanosarcinales</taxon>
        <taxon>ANME-2 cluster</taxon>
        <taxon>Candidatus Methanoperedentaceae</taxon>
        <taxon>Candidatus Methanoperedens</taxon>
    </lineage>
</organism>
<comment type="caution">
    <text evidence="1">The sequence shown here is derived from an EMBL/GenBank/DDBJ whole genome shotgun (WGS) entry which is preliminary data.</text>
</comment>
<dbReference type="EMBL" id="JMIY01000002">
    <property type="protein sequence ID" value="KCZ72470.1"/>
    <property type="molecule type" value="Genomic_DNA"/>
</dbReference>
<accession>A0A062VAZ1</accession>
<gene>
    <name evidence="1" type="ORF">ANME2D_00897</name>
</gene>